<dbReference type="GO" id="GO:0031419">
    <property type="term" value="F:cobalamin binding"/>
    <property type="evidence" value="ECO:0007669"/>
    <property type="project" value="InterPro"/>
</dbReference>
<dbReference type="NCBIfam" id="TIGR00641">
    <property type="entry name" value="acid_CoA_mut_N"/>
    <property type="match status" value="1"/>
</dbReference>
<sequence length="246" mass="27959">ILFDGIPLDQMSVSMTMNGAVIPIMAMYVVTAEEQGVNSKKLTGTIQNDILKEFLTRNTYIYPPEPSLRIISDVMGWLHDHAPKFNSISISGYHMQEAGADAALEMAFTIADGLEYARCAKNAGLDMFRKLFFFFFFFDDEEREGDAVASRFSFFWGVSMNFYMEIAKLRAARRVWAKLMKEKMKCKNSKSLLLRTHCQTSGWSLTEQDPYNNIIRTTIEAMAAVLGEKGVSFFNNNNNNNNNNNK</sequence>
<name>X6N401_RETFI</name>
<dbReference type="GO" id="GO:0019678">
    <property type="term" value="P:propionate metabolic process, methylmalonyl pathway"/>
    <property type="evidence" value="ECO:0007669"/>
    <property type="project" value="TreeGrafter"/>
</dbReference>
<keyword evidence="4" id="KW-1185">Reference proteome</keyword>
<dbReference type="OrthoDB" id="5792943at2759"/>
<proteinExistence type="predicted"/>
<dbReference type="EMBL" id="ASPP01013011">
    <property type="protein sequence ID" value="ETO20037.1"/>
    <property type="molecule type" value="Genomic_DNA"/>
</dbReference>
<dbReference type="PANTHER" id="PTHR48101:SF4">
    <property type="entry name" value="METHYLMALONYL-COA MUTASE, MITOCHONDRIAL"/>
    <property type="match status" value="1"/>
</dbReference>
<dbReference type="InterPro" id="IPR016176">
    <property type="entry name" value="Cbl-dep_enz_cat"/>
</dbReference>
<feature type="domain" description="Methylmalonyl-CoA mutase alpha/beta chain catalytic" evidence="2">
    <location>
        <begin position="1"/>
        <end position="228"/>
    </location>
</feature>
<protein>
    <recommendedName>
        <fullName evidence="2">Methylmalonyl-CoA mutase alpha/beta chain catalytic domain-containing protein</fullName>
    </recommendedName>
</protein>
<dbReference type="GO" id="GO:0005739">
    <property type="term" value="C:mitochondrion"/>
    <property type="evidence" value="ECO:0007669"/>
    <property type="project" value="TreeGrafter"/>
</dbReference>
<dbReference type="Pfam" id="PF01642">
    <property type="entry name" value="MM_CoA_mutase"/>
    <property type="match status" value="1"/>
</dbReference>
<dbReference type="Gene3D" id="3.20.20.240">
    <property type="entry name" value="Methylmalonyl-CoA mutase"/>
    <property type="match status" value="1"/>
</dbReference>
<gene>
    <name evidence="3" type="ORF">RFI_17182</name>
</gene>
<keyword evidence="1" id="KW-0413">Isomerase</keyword>
<comment type="caution">
    <text evidence="3">The sequence shown here is derived from an EMBL/GenBank/DDBJ whole genome shotgun (WGS) entry which is preliminary data.</text>
</comment>
<dbReference type="SUPFAM" id="SSF51703">
    <property type="entry name" value="Cobalamin (vitamin B12)-dependent enzymes"/>
    <property type="match status" value="1"/>
</dbReference>
<feature type="non-terminal residue" evidence="3">
    <location>
        <position position="1"/>
    </location>
</feature>
<evidence type="ECO:0000259" key="2">
    <source>
        <dbReference type="Pfam" id="PF01642"/>
    </source>
</evidence>
<evidence type="ECO:0000256" key="1">
    <source>
        <dbReference type="ARBA" id="ARBA00023235"/>
    </source>
</evidence>
<evidence type="ECO:0000313" key="3">
    <source>
        <dbReference type="EMBL" id="ETO20037.1"/>
    </source>
</evidence>
<reference evidence="3 4" key="1">
    <citation type="journal article" date="2013" name="Curr. Biol.">
        <title>The Genome of the Foraminiferan Reticulomyxa filosa.</title>
        <authorList>
            <person name="Glockner G."/>
            <person name="Hulsmann N."/>
            <person name="Schleicher M."/>
            <person name="Noegel A.A."/>
            <person name="Eichinger L."/>
            <person name="Gallinger C."/>
            <person name="Pawlowski J."/>
            <person name="Sierra R."/>
            <person name="Euteneuer U."/>
            <person name="Pillet L."/>
            <person name="Moustafa A."/>
            <person name="Platzer M."/>
            <person name="Groth M."/>
            <person name="Szafranski K."/>
            <person name="Schliwa M."/>
        </authorList>
    </citation>
    <scope>NUCLEOTIDE SEQUENCE [LARGE SCALE GENOMIC DNA]</scope>
</reference>
<dbReference type="Proteomes" id="UP000023152">
    <property type="component" value="Unassembled WGS sequence"/>
</dbReference>
<dbReference type="InterPro" id="IPR006098">
    <property type="entry name" value="MMCoA_mutase_a_cat"/>
</dbReference>
<dbReference type="AlphaFoldDB" id="X6N401"/>
<dbReference type="PANTHER" id="PTHR48101">
    <property type="entry name" value="METHYLMALONYL-COA MUTASE, MITOCHONDRIAL-RELATED"/>
    <property type="match status" value="1"/>
</dbReference>
<organism evidence="3 4">
    <name type="scientific">Reticulomyxa filosa</name>
    <dbReference type="NCBI Taxonomy" id="46433"/>
    <lineage>
        <taxon>Eukaryota</taxon>
        <taxon>Sar</taxon>
        <taxon>Rhizaria</taxon>
        <taxon>Retaria</taxon>
        <taxon>Foraminifera</taxon>
        <taxon>Monothalamids</taxon>
        <taxon>Reticulomyxidae</taxon>
        <taxon>Reticulomyxa</taxon>
    </lineage>
</organism>
<dbReference type="InterPro" id="IPR006099">
    <property type="entry name" value="MeMalonylCoA_mutase_a/b_cat"/>
</dbReference>
<dbReference type="GO" id="GO:0004494">
    <property type="term" value="F:methylmalonyl-CoA mutase activity"/>
    <property type="evidence" value="ECO:0007669"/>
    <property type="project" value="InterPro"/>
</dbReference>
<accession>X6N401</accession>
<evidence type="ECO:0000313" key="4">
    <source>
        <dbReference type="Proteomes" id="UP000023152"/>
    </source>
</evidence>